<dbReference type="GO" id="GO:0016301">
    <property type="term" value="F:kinase activity"/>
    <property type="evidence" value="ECO:0007669"/>
    <property type="project" value="UniProtKB-KW"/>
</dbReference>
<accession>A0A392SHK8</accession>
<name>A0A392SHK8_9FABA</name>
<proteinExistence type="predicted"/>
<protein>
    <submittedName>
        <fullName evidence="1">Receptor-like protein kinase ANXUR2</fullName>
    </submittedName>
</protein>
<comment type="caution">
    <text evidence="1">The sequence shown here is derived from an EMBL/GenBank/DDBJ whole genome shotgun (WGS) entry which is preliminary data.</text>
</comment>
<organism evidence="1 2">
    <name type="scientific">Trifolium medium</name>
    <dbReference type="NCBI Taxonomy" id="97028"/>
    <lineage>
        <taxon>Eukaryota</taxon>
        <taxon>Viridiplantae</taxon>
        <taxon>Streptophyta</taxon>
        <taxon>Embryophyta</taxon>
        <taxon>Tracheophyta</taxon>
        <taxon>Spermatophyta</taxon>
        <taxon>Magnoliopsida</taxon>
        <taxon>eudicotyledons</taxon>
        <taxon>Gunneridae</taxon>
        <taxon>Pentapetalae</taxon>
        <taxon>rosids</taxon>
        <taxon>fabids</taxon>
        <taxon>Fabales</taxon>
        <taxon>Fabaceae</taxon>
        <taxon>Papilionoideae</taxon>
        <taxon>50 kb inversion clade</taxon>
        <taxon>NPAAA clade</taxon>
        <taxon>Hologalegina</taxon>
        <taxon>IRL clade</taxon>
        <taxon>Trifolieae</taxon>
        <taxon>Trifolium</taxon>
    </lineage>
</organism>
<keyword evidence="1" id="KW-0808">Transferase</keyword>
<reference evidence="1 2" key="1">
    <citation type="journal article" date="2018" name="Front. Plant Sci.">
        <title>Red Clover (Trifolium pratense) and Zigzag Clover (T. medium) - A Picture of Genomic Similarities and Differences.</title>
        <authorList>
            <person name="Dluhosova J."/>
            <person name="Istvanek J."/>
            <person name="Nedelnik J."/>
            <person name="Repkova J."/>
        </authorList>
    </citation>
    <scope>NUCLEOTIDE SEQUENCE [LARGE SCALE GENOMIC DNA]</scope>
    <source>
        <strain evidence="2">cv. 10/8</strain>
        <tissue evidence="1">Leaf</tissue>
    </source>
</reference>
<keyword evidence="1" id="KW-0675">Receptor</keyword>
<keyword evidence="2" id="KW-1185">Reference proteome</keyword>
<dbReference type="Proteomes" id="UP000265520">
    <property type="component" value="Unassembled WGS sequence"/>
</dbReference>
<feature type="non-terminal residue" evidence="1">
    <location>
        <position position="1"/>
    </location>
</feature>
<evidence type="ECO:0000313" key="2">
    <source>
        <dbReference type="Proteomes" id="UP000265520"/>
    </source>
</evidence>
<sequence length="87" mass="9798">LNRSSTVAVVSDLGWGVGGAVWSWRRQLWAWEEEMLEECMTLLSDIVLQPNVVDQWVWRSDPGCGYSVRGAYDLLTIRDVPAVEATT</sequence>
<evidence type="ECO:0000313" key="1">
    <source>
        <dbReference type="EMBL" id="MCI48383.1"/>
    </source>
</evidence>
<dbReference type="AlphaFoldDB" id="A0A392SHK8"/>
<keyword evidence="1" id="KW-0418">Kinase</keyword>
<dbReference type="EMBL" id="LXQA010386054">
    <property type="protein sequence ID" value="MCI48383.1"/>
    <property type="molecule type" value="Genomic_DNA"/>
</dbReference>